<sequence>MQVVEVPQFTDTADTIDTGELFAGYRTYTDAGELDSVFGQEEATAATVTIISTATIIVSCLC</sequence>
<dbReference type="RefSeq" id="WP_055533288.1">
    <property type="nucleotide sequence ID" value="NZ_CP023695.1"/>
</dbReference>
<dbReference type="EMBL" id="CP023695">
    <property type="protein sequence ID" value="QEV21999.1"/>
    <property type="molecule type" value="Genomic_DNA"/>
</dbReference>
<dbReference type="NCBIfam" id="NF038146">
    <property type="entry name" value="LxmA_leader"/>
    <property type="match status" value="1"/>
</dbReference>
<keyword evidence="2" id="KW-1185">Reference proteome</keyword>
<gene>
    <name evidence="1" type="ORF">CP975_34880</name>
</gene>
<dbReference type="AlphaFoldDB" id="A0A5J6HNW8"/>
<reference evidence="1 2" key="1">
    <citation type="submission" date="2017-09" db="EMBL/GenBank/DDBJ databases">
        <authorList>
            <person name="Lee N."/>
            <person name="Cho B.-K."/>
        </authorList>
    </citation>
    <scope>NUCLEOTIDE SEQUENCE [LARGE SCALE GENOMIC DNA]</scope>
    <source>
        <strain evidence="1 2">ATCC 12461</strain>
    </source>
</reference>
<dbReference type="KEGG" id="salw:CP975_34880"/>
<name>A0A5J6HNW8_STRAD</name>
<dbReference type="Proteomes" id="UP000326553">
    <property type="component" value="Chromosome"/>
</dbReference>
<proteinExistence type="predicted"/>
<dbReference type="InterPro" id="IPR049906">
    <property type="entry name" value="LxmA-like_leader"/>
</dbReference>
<protein>
    <submittedName>
        <fullName evidence="1">Uncharacterized protein</fullName>
    </submittedName>
</protein>
<accession>A0A5J6HNW8</accession>
<evidence type="ECO:0000313" key="1">
    <source>
        <dbReference type="EMBL" id="QEV21999.1"/>
    </source>
</evidence>
<organism evidence="1 2">
    <name type="scientific">Streptomyces alboniger</name>
    <dbReference type="NCBI Taxonomy" id="132473"/>
    <lineage>
        <taxon>Bacteria</taxon>
        <taxon>Bacillati</taxon>
        <taxon>Actinomycetota</taxon>
        <taxon>Actinomycetes</taxon>
        <taxon>Kitasatosporales</taxon>
        <taxon>Streptomycetaceae</taxon>
        <taxon>Streptomyces</taxon>
        <taxon>Streptomyces aurantiacus group</taxon>
    </lineage>
</organism>
<evidence type="ECO:0000313" key="2">
    <source>
        <dbReference type="Proteomes" id="UP000326553"/>
    </source>
</evidence>